<proteinExistence type="predicted"/>
<organism evidence="2 3">
    <name type="scientific">Catenuloplanes indicus</name>
    <dbReference type="NCBI Taxonomy" id="137267"/>
    <lineage>
        <taxon>Bacteria</taxon>
        <taxon>Bacillati</taxon>
        <taxon>Actinomycetota</taxon>
        <taxon>Actinomycetes</taxon>
        <taxon>Micromonosporales</taxon>
        <taxon>Micromonosporaceae</taxon>
        <taxon>Catenuloplanes</taxon>
    </lineage>
</organism>
<reference evidence="2 3" key="1">
    <citation type="submission" date="2023-07" db="EMBL/GenBank/DDBJ databases">
        <title>Sequencing the genomes of 1000 actinobacteria strains.</title>
        <authorList>
            <person name="Klenk H.-P."/>
        </authorList>
    </citation>
    <scope>NUCLEOTIDE SEQUENCE [LARGE SCALE GENOMIC DNA]</scope>
    <source>
        <strain evidence="2 3">DSM 44709</strain>
    </source>
</reference>
<protein>
    <submittedName>
        <fullName evidence="2">UDP-N-acetylmuramyl pentapeptide synthase</fullName>
    </submittedName>
</protein>
<evidence type="ECO:0000313" key="2">
    <source>
        <dbReference type="EMBL" id="MDQ0364866.1"/>
    </source>
</evidence>
<keyword evidence="1" id="KW-0732">Signal</keyword>
<feature type="signal peptide" evidence="1">
    <location>
        <begin position="1"/>
        <end position="20"/>
    </location>
</feature>
<gene>
    <name evidence="2" type="ORF">J2S42_001535</name>
</gene>
<dbReference type="EMBL" id="JAUSUZ010000001">
    <property type="protein sequence ID" value="MDQ0364866.1"/>
    <property type="molecule type" value="Genomic_DNA"/>
</dbReference>
<dbReference type="RefSeq" id="WP_307236685.1">
    <property type="nucleotide sequence ID" value="NZ_JAUSUZ010000001.1"/>
</dbReference>
<dbReference type="AlphaFoldDB" id="A0AAE3VW15"/>
<dbReference type="Proteomes" id="UP001240236">
    <property type="component" value="Unassembled WGS sequence"/>
</dbReference>
<sequence length="48" mass="4742">MHRQLVILGAVIAFPVVATAAGAAATALAVGVAVQRAAHALAARPIVR</sequence>
<evidence type="ECO:0000256" key="1">
    <source>
        <dbReference type="SAM" id="SignalP"/>
    </source>
</evidence>
<evidence type="ECO:0000313" key="3">
    <source>
        <dbReference type="Proteomes" id="UP001240236"/>
    </source>
</evidence>
<accession>A0AAE3VW15</accession>
<feature type="chain" id="PRO_5041939498" evidence="1">
    <location>
        <begin position="21"/>
        <end position="48"/>
    </location>
</feature>
<keyword evidence="3" id="KW-1185">Reference proteome</keyword>
<comment type="caution">
    <text evidence="2">The sequence shown here is derived from an EMBL/GenBank/DDBJ whole genome shotgun (WGS) entry which is preliminary data.</text>
</comment>
<name>A0AAE3VW15_9ACTN</name>